<dbReference type="KEGG" id="lit:FPZ52_02760"/>
<dbReference type="PRINTS" id="PR01438">
    <property type="entry name" value="UNVRSLSTRESS"/>
</dbReference>
<dbReference type="Pfam" id="PF00582">
    <property type="entry name" value="Usp"/>
    <property type="match status" value="1"/>
</dbReference>
<proteinExistence type="inferred from homology"/>
<comment type="similarity">
    <text evidence="1">Belongs to the universal stress protein A family.</text>
</comment>
<evidence type="ECO:0000256" key="1">
    <source>
        <dbReference type="ARBA" id="ARBA00008791"/>
    </source>
</evidence>
<dbReference type="AlphaFoldDB" id="A0A5B8I7W8"/>
<evidence type="ECO:0000313" key="4">
    <source>
        <dbReference type="Proteomes" id="UP000318483"/>
    </source>
</evidence>
<dbReference type="Gene3D" id="3.40.50.620">
    <property type="entry name" value="HUPs"/>
    <property type="match status" value="1"/>
</dbReference>
<dbReference type="CDD" id="cd00293">
    <property type="entry name" value="USP-like"/>
    <property type="match status" value="1"/>
</dbReference>
<dbReference type="SUPFAM" id="SSF52402">
    <property type="entry name" value="Adenine nucleotide alpha hydrolases-like"/>
    <property type="match status" value="1"/>
</dbReference>
<dbReference type="InterPro" id="IPR006015">
    <property type="entry name" value="Universal_stress_UspA"/>
</dbReference>
<feature type="domain" description="UspA" evidence="2">
    <location>
        <begin position="1"/>
        <end position="137"/>
    </location>
</feature>
<evidence type="ECO:0000313" key="3">
    <source>
        <dbReference type="EMBL" id="QDY68646.1"/>
    </source>
</evidence>
<gene>
    <name evidence="3" type="ORF">FPZ52_02760</name>
</gene>
<reference evidence="3 4" key="1">
    <citation type="submission" date="2019-07" db="EMBL/GenBank/DDBJ databases">
        <title>Litoreibacter alkalisoli sp. nov., isolated from saline-alkaline soil.</title>
        <authorList>
            <person name="Wang S."/>
            <person name="Xu L."/>
            <person name="Xing Y.-T."/>
            <person name="Sun J.-Q."/>
        </authorList>
    </citation>
    <scope>NUCLEOTIDE SEQUENCE [LARGE SCALE GENOMIC DNA]</scope>
    <source>
        <strain evidence="3 4">LN3S51</strain>
    </source>
</reference>
<protein>
    <submittedName>
        <fullName evidence="3">Universal stress protein</fullName>
    </submittedName>
</protein>
<keyword evidence="4" id="KW-1185">Reference proteome</keyword>
<organism evidence="3 4">
    <name type="scientific">Qingshengfaniella alkalisoli</name>
    <dbReference type="NCBI Taxonomy" id="2599296"/>
    <lineage>
        <taxon>Bacteria</taxon>
        <taxon>Pseudomonadati</taxon>
        <taxon>Pseudomonadota</taxon>
        <taxon>Alphaproteobacteria</taxon>
        <taxon>Rhodobacterales</taxon>
        <taxon>Paracoccaceae</taxon>
        <taxon>Qingshengfaniella</taxon>
    </lineage>
</organism>
<dbReference type="EMBL" id="CP042261">
    <property type="protein sequence ID" value="QDY68646.1"/>
    <property type="molecule type" value="Genomic_DNA"/>
</dbReference>
<dbReference type="InterPro" id="IPR014729">
    <property type="entry name" value="Rossmann-like_a/b/a_fold"/>
</dbReference>
<sequence>MFKKIMVPVDLGHLGQLEKSLDVAADLAGRYDAPVIYVAVISALPSQQARTPTEFEAKLNDFAKSQSEKHGHTASAKTYVSHDPAVDLNDQLLEAIDENAADLVVMASHIPKLSDHLWPSHGGRVATRAHVSVLIVR</sequence>
<evidence type="ECO:0000259" key="2">
    <source>
        <dbReference type="Pfam" id="PF00582"/>
    </source>
</evidence>
<accession>A0A5B8I7W8</accession>
<dbReference type="RefSeq" id="WP_146363476.1">
    <property type="nucleotide sequence ID" value="NZ_CP042261.1"/>
</dbReference>
<name>A0A5B8I7W8_9RHOB</name>
<dbReference type="InterPro" id="IPR006016">
    <property type="entry name" value="UspA"/>
</dbReference>
<dbReference type="OrthoDB" id="9792500at2"/>
<dbReference type="Proteomes" id="UP000318483">
    <property type="component" value="Chromosome"/>
</dbReference>